<dbReference type="Gene3D" id="3.10.290.10">
    <property type="entry name" value="RNA-binding S4 domain"/>
    <property type="match status" value="1"/>
</dbReference>
<evidence type="ECO:0000256" key="1">
    <source>
        <dbReference type="ARBA" id="ARBA00000073"/>
    </source>
</evidence>
<feature type="compositionally biased region" description="Basic and acidic residues" evidence="6">
    <location>
        <begin position="1"/>
        <end position="319"/>
    </location>
</feature>
<feature type="compositionally biased region" description="Basic and acidic residues" evidence="6">
    <location>
        <begin position="335"/>
        <end position="363"/>
    </location>
</feature>
<feature type="region of interest" description="Disordered" evidence="6">
    <location>
        <begin position="1"/>
        <end position="365"/>
    </location>
</feature>
<evidence type="ECO:0000256" key="5">
    <source>
        <dbReference type="RuleBase" id="RU003887"/>
    </source>
</evidence>
<proteinExistence type="inferred from homology"/>
<comment type="catalytic activity">
    <reaction evidence="1">
        <text>a uridine in RNA = a pseudouridine in RNA</text>
        <dbReference type="Rhea" id="RHEA:48348"/>
        <dbReference type="Rhea" id="RHEA-COMP:12068"/>
        <dbReference type="Rhea" id="RHEA-COMP:12069"/>
        <dbReference type="ChEBI" id="CHEBI:65314"/>
        <dbReference type="ChEBI" id="CHEBI:65315"/>
    </reaction>
</comment>
<evidence type="ECO:0000256" key="4">
    <source>
        <dbReference type="PROSITE-ProRule" id="PRU00182"/>
    </source>
</evidence>
<dbReference type="RefSeq" id="WP_161111572.1">
    <property type="nucleotide sequence ID" value="NZ_WWHY01000001.1"/>
</dbReference>
<dbReference type="Proteomes" id="UP000467124">
    <property type="component" value="Unassembled WGS sequence"/>
</dbReference>
<dbReference type="InterPro" id="IPR020094">
    <property type="entry name" value="TruA/RsuA/RluB/E/F_N"/>
</dbReference>
<dbReference type="InterPro" id="IPR006145">
    <property type="entry name" value="PsdUridine_synth_RsuA/RluA"/>
</dbReference>
<dbReference type="PROSITE" id="PS50889">
    <property type="entry name" value="S4"/>
    <property type="match status" value="1"/>
</dbReference>
<dbReference type="NCBIfam" id="TIGR00093">
    <property type="entry name" value="pseudouridine synthase"/>
    <property type="match status" value="1"/>
</dbReference>
<evidence type="ECO:0000256" key="3">
    <source>
        <dbReference type="ARBA" id="ARBA00023235"/>
    </source>
</evidence>
<dbReference type="Pfam" id="PF01479">
    <property type="entry name" value="S4"/>
    <property type="match status" value="1"/>
</dbReference>
<evidence type="ECO:0000313" key="8">
    <source>
        <dbReference type="EMBL" id="MYR34547.1"/>
    </source>
</evidence>
<dbReference type="FunFam" id="3.10.290.10:FF:000003">
    <property type="entry name" value="Pseudouridine synthase"/>
    <property type="match status" value="1"/>
</dbReference>
<sequence length="607" mass="69898">MSTTDNDRPRGERGGYAPRGERGDYDDRGGRGRRSFDRDDRRGGGRPDRDRGGFRGDRDRRDDRGGRSYDRRDDRGGRSFERRDDRRGGGGRFDRDERPRRDDRDRGGFRGDRDRRDDRGGRSFERRDDRRGGFQGRRDDRDRGGRSFDRDDRGGRSFERRDDRRGGGGRFDRDDRRGGGRPDRDRGGFRGDRDRRDDRGGRSYDRRDDRGGRSFERRDDRRGGGGRFDRDERPRRDDRDRGGRSFDRDDRGGRSHDRRDDRRGGGRPQDRRDDRRGGGGRFDRDERPRRDDRRSSGRDDRRSSGRDDRRDRYQGRRDQAPTGGAVKSENQLSKAARERLNALRADYDPRDEDRHSGEDRDTYTDVPDGIRLQKALAAAGVASRRASEEMIAAGRVSVDGQIVRRFGARVDPEASEIRVDGMRVVTAPDKLYFALNKPRGVVSTMWDPQGRPTLADYTGQTEERIFHVGRLDTETEGLILLTNDGELANRLTHPRYKVIKTYIAKVPGPVPHRVVREIEKGIELEDGPVEVDSFRVVDNDSQQAMVEIRLHEGRKHIVRRLMEEVGHPVTDLARTQVGPIDLNTLRLGTMRALSSREIGELYKVAGL</sequence>
<comment type="similarity">
    <text evidence="2 5">Belongs to the pseudouridine synthase RsuA family.</text>
</comment>
<dbReference type="PROSITE" id="PS01149">
    <property type="entry name" value="PSI_RSU"/>
    <property type="match status" value="1"/>
</dbReference>
<dbReference type="GO" id="GO:0000455">
    <property type="term" value="P:enzyme-directed rRNA pseudouridine synthesis"/>
    <property type="evidence" value="ECO:0007669"/>
    <property type="project" value="UniProtKB-ARBA"/>
</dbReference>
<dbReference type="CDD" id="cd00165">
    <property type="entry name" value="S4"/>
    <property type="match status" value="1"/>
</dbReference>
<dbReference type="InterPro" id="IPR018496">
    <property type="entry name" value="PsdUridine_synth_RsuA/RluB_CS"/>
</dbReference>
<dbReference type="EMBL" id="WWHY01000001">
    <property type="protein sequence ID" value="MYR34547.1"/>
    <property type="molecule type" value="Genomic_DNA"/>
</dbReference>
<dbReference type="AlphaFoldDB" id="A0A7K2IXK1"/>
<dbReference type="InterPro" id="IPR042092">
    <property type="entry name" value="PsdUridine_s_RsuA/RluB/E/F_cat"/>
</dbReference>
<gene>
    <name evidence="8" type="ORF">GTW20_20430</name>
</gene>
<dbReference type="PANTHER" id="PTHR47683">
    <property type="entry name" value="PSEUDOURIDINE SYNTHASE FAMILY PROTEIN-RELATED"/>
    <property type="match status" value="1"/>
</dbReference>
<dbReference type="SUPFAM" id="SSF55120">
    <property type="entry name" value="Pseudouridine synthase"/>
    <property type="match status" value="1"/>
</dbReference>
<dbReference type="SUPFAM" id="SSF55174">
    <property type="entry name" value="Alpha-L RNA-binding motif"/>
    <property type="match status" value="1"/>
</dbReference>
<comment type="caution">
    <text evidence="8">The sequence shown here is derived from an EMBL/GenBank/DDBJ whole genome shotgun (WGS) entry which is preliminary data.</text>
</comment>
<evidence type="ECO:0000256" key="6">
    <source>
        <dbReference type="SAM" id="MobiDB-lite"/>
    </source>
</evidence>
<dbReference type="Pfam" id="PF23348">
    <property type="entry name" value="RDM3_C"/>
    <property type="match status" value="1"/>
</dbReference>
<keyword evidence="3 5" id="KW-0413">Isomerase</keyword>
<dbReference type="GO" id="GO:0003723">
    <property type="term" value="F:RNA binding"/>
    <property type="evidence" value="ECO:0007669"/>
    <property type="project" value="UniProtKB-KW"/>
</dbReference>
<dbReference type="SMART" id="SM00363">
    <property type="entry name" value="S4"/>
    <property type="match status" value="1"/>
</dbReference>
<dbReference type="GO" id="GO:0120159">
    <property type="term" value="F:rRNA pseudouridine synthase activity"/>
    <property type="evidence" value="ECO:0007669"/>
    <property type="project" value="UniProtKB-ARBA"/>
</dbReference>
<dbReference type="InterPro" id="IPR050343">
    <property type="entry name" value="RsuA_PseudoU_synthase"/>
</dbReference>
<feature type="domain" description="RNA-binding S4" evidence="7">
    <location>
        <begin position="370"/>
        <end position="430"/>
    </location>
</feature>
<name>A0A7K2IXK1_9ACTN</name>
<accession>A0A7K2IXK1</accession>
<reference evidence="8 9" key="1">
    <citation type="journal article" date="2019" name="Nat. Commun.">
        <title>The antimicrobial potential of Streptomyces from insect microbiomes.</title>
        <authorList>
            <person name="Chevrette M.G."/>
            <person name="Carlson C.M."/>
            <person name="Ortega H.E."/>
            <person name="Thomas C."/>
            <person name="Ananiev G.E."/>
            <person name="Barns K.J."/>
            <person name="Book A.J."/>
            <person name="Cagnazzo J."/>
            <person name="Carlos C."/>
            <person name="Flanigan W."/>
            <person name="Grubbs K.J."/>
            <person name="Horn H.A."/>
            <person name="Hoffmann F.M."/>
            <person name="Klassen J.L."/>
            <person name="Knack J.J."/>
            <person name="Lewin G.R."/>
            <person name="McDonald B.R."/>
            <person name="Muller L."/>
            <person name="Melo W.G.P."/>
            <person name="Pinto-Tomas A.A."/>
            <person name="Schmitz A."/>
            <person name="Wendt-Pienkowski E."/>
            <person name="Wildman S."/>
            <person name="Zhao M."/>
            <person name="Zhang F."/>
            <person name="Bugni T.S."/>
            <person name="Andes D.R."/>
            <person name="Pupo M.T."/>
            <person name="Currie C.R."/>
        </authorList>
    </citation>
    <scope>NUCLEOTIDE SEQUENCE [LARGE SCALE GENOMIC DNA]</scope>
    <source>
        <strain evidence="8 9">SID5840</strain>
    </source>
</reference>
<dbReference type="Gene3D" id="3.30.70.580">
    <property type="entry name" value="Pseudouridine synthase I, catalytic domain, N-terminal subdomain"/>
    <property type="match status" value="1"/>
</dbReference>
<dbReference type="PANTHER" id="PTHR47683:SF2">
    <property type="entry name" value="RNA-BINDING S4 DOMAIN-CONTAINING PROTEIN"/>
    <property type="match status" value="1"/>
</dbReference>
<dbReference type="Pfam" id="PF00849">
    <property type="entry name" value="PseudoU_synth_2"/>
    <property type="match status" value="1"/>
</dbReference>
<evidence type="ECO:0000313" key="9">
    <source>
        <dbReference type="Proteomes" id="UP000467124"/>
    </source>
</evidence>
<dbReference type="InterPro" id="IPR057584">
    <property type="entry name" value="RDM3_C"/>
</dbReference>
<dbReference type="Gene3D" id="3.30.70.1560">
    <property type="entry name" value="Alpha-L RNA-binding motif"/>
    <property type="match status" value="1"/>
</dbReference>
<dbReference type="EC" id="5.4.99.-" evidence="5"/>
<dbReference type="InterPro" id="IPR036986">
    <property type="entry name" value="S4_RNA-bd_sf"/>
</dbReference>
<protein>
    <recommendedName>
        <fullName evidence="5">Pseudouridine synthase</fullName>
        <ecNumber evidence="5">5.4.99.-</ecNumber>
    </recommendedName>
</protein>
<dbReference type="InterPro" id="IPR020103">
    <property type="entry name" value="PsdUridine_synth_cat_dom_sf"/>
</dbReference>
<evidence type="ECO:0000259" key="7">
    <source>
        <dbReference type="SMART" id="SM00363"/>
    </source>
</evidence>
<dbReference type="CDD" id="cd02870">
    <property type="entry name" value="PseudoU_synth_RsuA_like"/>
    <property type="match status" value="1"/>
</dbReference>
<dbReference type="InterPro" id="IPR000748">
    <property type="entry name" value="PsdUridine_synth_RsuA/RluB/E/F"/>
</dbReference>
<evidence type="ECO:0000256" key="2">
    <source>
        <dbReference type="ARBA" id="ARBA00008348"/>
    </source>
</evidence>
<organism evidence="8 9">
    <name type="scientific">Nocardiopsis alba</name>
    <dbReference type="NCBI Taxonomy" id="53437"/>
    <lineage>
        <taxon>Bacteria</taxon>
        <taxon>Bacillati</taxon>
        <taxon>Actinomycetota</taxon>
        <taxon>Actinomycetes</taxon>
        <taxon>Streptosporangiales</taxon>
        <taxon>Nocardiopsidaceae</taxon>
        <taxon>Nocardiopsis</taxon>
    </lineage>
</organism>
<keyword evidence="4" id="KW-0694">RNA-binding</keyword>
<dbReference type="InterPro" id="IPR002942">
    <property type="entry name" value="S4_RNA-bd"/>
</dbReference>